<dbReference type="Gene3D" id="1.25.40.20">
    <property type="entry name" value="Ankyrin repeat-containing domain"/>
    <property type="match status" value="1"/>
</dbReference>
<dbReference type="InterPro" id="IPR002110">
    <property type="entry name" value="Ankyrin_rpt"/>
</dbReference>
<dbReference type="InterPro" id="IPR036770">
    <property type="entry name" value="Ankyrin_rpt-contain_sf"/>
</dbReference>
<dbReference type="PROSITE" id="PS50110">
    <property type="entry name" value="RESPONSE_REGULATORY"/>
    <property type="match status" value="1"/>
</dbReference>
<dbReference type="SUPFAM" id="SSF48403">
    <property type="entry name" value="Ankyrin repeat"/>
    <property type="match status" value="1"/>
</dbReference>
<dbReference type="SUPFAM" id="SSF52172">
    <property type="entry name" value="CheY-like"/>
    <property type="match status" value="1"/>
</dbReference>
<name>A0A8J7QCQ0_9BACT</name>
<dbReference type="Pfam" id="PF00072">
    <property type="entry name" value="Response_reg"/>
    <property type="match status" value="1"/>
</dbReference>
<sequence length="404" mass="45608">MSIQVLCVDDNHTQLNSLENILCRLFPSFVIEKAYDAKNALKKVTEQSFDLVVTDMNMPRYNGIWLIQQIRQQFSKNTLPILVLSQESFGDTIIAASNAGANCFVAKYEVSRASTPQIALQKFKKTLKQKVESVLRDLNFVEFLLQQGVVKPEDVTRAKHLQKLFSTISLPALILSQVSCEEFVTLYKEGDDTLDPFIFLLEDDVHFELTRKYLQLTTVTVIDILLMQKSILPTVLQAARERHELSLRTSFKKHAPSHDKKKAVEIPMDQTALNQFVRTAVRNGHIDRTKQLIADGANVESIDKNGVSLLMKASAIGCLELVTLLIDEGAKINHKSKQLWQPITYAVFNGHEPIVHYLIQQGAEVHNNTKDGSSLLDIAFEHKYTNIQSALHLVGVKRCKLVNK</sequence>
<keyword evidence="2 3" id="KW-0040">ANK repeat</keyword>
<proteinExistence type="predicted"/>
<comment type="caution">
    <text evidence="6">The sequence shown here is derived from an EMBL/GenBank/DDBJ whole genome shotgun (WGS) entry which is preliminary data.</text>
</comment>
<dbReference type="PROSITE" id="PS50297">
    <property type="entry name" value="ANK_REP_REGION"/>
    <property type="match status" value="1"/>
</dbReference>
<dbReference type="PROSITE" id="PS50088">
    <property type="entry name" value="ANK_REPEAT"/>
    <property type="match status" value="2"/>
</dbReference>
<protein>
    <submittedName>
        <fullName evidence="6">Response regulator</fullName>
    </submittedName>
</protein>
<feature type="repeat" description="ANK" evidence="3">
    <location>
        <begin position="338"/>
        <end position="370"/>
    </location>
</feature>
<reference evidence="6" key="1">
    <citation type="submission" date="2021-03" db="EMBL/GenBank/DDBJ databases">
        <authorList>
            <person name="Wang G."/>
        </authorList>
    </citation>
    <scope>NUCLEOTIDE SEQUENCE</scope>
    <source>
        <strain evidence="6">KCTC 12899</strain>
    </source>
</reference>
<keyword evidence="4" id="KW-0597">Phosphoprotein</keyword>
<dbReference type="PANTHER" id="PTHR24171">
    <property type="entry name" value="ANKYRIN REPEAT DOMAIN-CONTAINING PROTEIN 39-RELATED"/>
    <property type="match status" value="1"/>
</dbReference>
<dbReference type="RefSeq" id="WP_207863396.1">
    <property type="nucleotide sequence ID" value="NZ_JAFREP010000055.1"/>
</dbReference>
<evidence type="ECO:0000313" key="7">
    <source>
        <dbReference type="Proteomes" id="UP000664417"/>
    </source>
</evidence>
<accession>A0A8J7QCQ0</accession>
<gene>
    <name evidence="6" type="ORF">J3U88_32750</name>
</gene>
<dbReference type="InterPro" id="IPR011006">
    <property type="entry name" value="CheY-like_superfamily"/>
</dbReference>
<evidence type="ECO:0000259" key="5">
    <source>
        <dbReference type="PROSITE" id="PS50110"/>
    </source>
</evidence>
<dbReference type="SMART" id="SM00248">
    <property type="entry name" value="ANK"/>
    <property type="match status" value="3"/>
</dbReference>
<dbReference type="SMART" id="SM00448">
    <property type="entry name" value="REC"/>
    <property type="match status" value="1"/>
</dbReference>
<dbReference type="Proteomes" id="UP000664417">
    <property type="component" value="Unassembled WGS sequence"/>
</dbReference>
<evidence type="ECO:0000313" key="6">
    <source>
        <dbReference type="EMBL" id="MBO1323281.1"/>
    </source>
</evidence>
<dbReference type="AlphaFoldDB" id="A0A8J7QCQ0"/>
<keyword evidence="1" id="KW-0677">Repeat</keyword>
<evidence type="ECO:0000256" key="2">
    <source>
        <dbReference type="ARBA" id="ARBA00023043"/>
    </source>
</evidence>
<feature type="repeat" description="ANK" evidence="3">
    <location>
        <begin position="305"/>
        <end position="337"/>
    </location>
</feature>
<evidence type="ECO:0000256" key="3">
    <source>
        <dbReference type="PROSITE-ProRule" id="PRU00023"/>
    </source>
</evidence>
<dbReference type="GO" id="GO:0000160">
    <property type="term" value="P:phosphorelay signal transduction system"/>
    <property type="evidence" value="ECO:0007669"/>
    <property type="project" value="InterPro"/>
</dbReference>
<organism evidence="6 7">
    <name type="scientific">Acanthopleuribacter pedis</name>
    <dbReference type="NCBI Taxonomy" id="442870"/>
    <lineage>
        <taxon>Bacteria</taxon>
        <taxon>Pseudomonadati</taxon>
        <taxon>Acidobacteriota</taxon>
        <taxon>Holophagae</taxon>
        <taxon>Acanthopleuribacterales</taxon>
        <taxon>Acanthopleuribacteraceae</taxon>
        <taxon>Acanthopleuribacter</taxon>
    </lineage>
</organism>
<dbReference type="Pfam" id="PF12796">
    <property type="entry name" value="Ank_2"/>
    <property type="match status" value="1"/>
</dbReference>
<keyword evidence="7" id="KW-1185">Reference proteome</keyword>
<dbReference type="InterPro" id="IPR001789">
    <property type="entry name" value="Sig_transdc_resp-reg_receiver"/>
</dbReference>
<evidence type="ECO:0000256" key="4">
    <source>
        <dbReference type="PROSITE-ProRule" id="PRU00169"/>
    </source>
</evidence>
<feature type="domain" description="Response regulatory" evidence="5">
    <location>
        <begin position="4"/>
        <end position="122"/>
    </location>
</feature>
<evidence type="ECO:0000256" key="1">
    <source>
        <dbReference type="ARBA" id="ARBA00022737"/>
    </source>
</evidence>
<dbReference type="EMBL" id="JAFREP010000055">
    <property type="protein sequence ID" value="MBO1323281.1"/>
    <property type="molecule type" value="Genomic_DNA"/>
</dbReference>
<feature type="modified residue" description="4-aspartylphosphate" evidence="4">
    <location>
        <position position="55"/>
    </location>
</feature>
<dbReference type="Gene3D" id="3.40.50.2300">
    <property type="match status" value="1"/>
</dbReference>